<gene>
    <name evidence="1" type="ORF">BaRGS_00016922</name>
</gene>
<sequence>MGNAITVNSPGHDCAHLKPNKADPITASGLAWIWFVSVERVTLALKVSLSRPFSAKNGIRCSSYLKRTPTSPLPPIHCPEVHISACTLFSTRHFRQSGISQRAPSNPVTQSSGKFLINLPIPIFLLRFFSDGCGVETEVKEPAMTHLRLITAHQSLTIRSTGLINEHEAREKHQSSDELFFS</sequence>
<dbReference type="AlphaFoldDB" id="A0ABD0KXA0"/>
<organism evidence="1 2">
    <name type="scientific">Batillaria attramentaria</name>
    <dbReference type="NCBI Taxonomy" id="370345"/>
    <lineage>
        <taxon>Eukaryota</taxon>
        <taxon>Metazoa</taxon>
        <taxon>Spiralia</taxon>
        <taxon>Lophotrochozoa</taxon>
        <taxon>Mollusca</taxon>
        <taxon>Gastropoda</taxon>
        <taxon>Caenogastropoda</taxon>
        <taxon>Sorbeoconcha</taxon>
        <taxon>Cerithioidea</taxon>
        <taxon>Batillariidae</taxon>
        <taxon>Batillaria</taxon>
    </lineage>
</organism>
<protein>
    <submittedName>
        <fullName evidence="1">Uncharacterized protein</fullName>
    </submittedName>
</protein>
<name>A0ABD0KXA0_9CAEN</name>
<keyword evidence="2" id="KW-1185">Reference proteome</keyword>
<dbReference type="Proteomes" id="UP001519460">
    <property type="component" value="Unassembled WGS sequence"/>
</dbReference>
<evidence type="ECO:0000313" key="1">
    <source>
        <dbReference type="EMBL" id="KAK7491903.1"/>
    </source>
</evidence>
<dbReference type="EMBL" id="JACVVK020000109">
    <property type="protein sequence ID" value="KAK7491903.1"/>
    <property type="molecule type" value="Genomic_DNA"/>
</dbReference>
<reference evidence="1 2" key="1">
    <citation type="journal article" date="2023" name="Sci. Data">
        <title>Genome assembly of the Korean intertidal mud-creeper Batillaria attramentaria.</title>
        <authorList>
            <person name="Patra A.K."/>
            <person name="Ho P.T."/>
            <person name="Jun S."/>
            <person name="Lee S.J."/>
            <person name="Kim Y."/>
            <person name="Won Y.J."/>
        </authorList>
    </citation>
    <scope>NUCLEOTIDE SEQUENCE [LARGE SCALE GENOMIC DNA]</scope>
    <source>
        <strain evidence="1">Wonlab-2016</strain>
    </source>
</reference>
<comment type="caution">
    <text evidence="1">The sequence shown here is derived from an EMBL/GenBank/DDBJ whole genome shotgun (WGS) entry which is preliminary data.</text>
</comment>
<accession>A0ABD0KXA0</accession>
<proteinExistence type="predicted"/>
<evidence type="ECO:0000313" key="2">
    <source>
        <dbReference type="Proteomes" id="UP001519460"/>
    </source>
</evidence>